<sequence>MNVTRRNFLKFAGLGSALGLAACGKQKTDGSGDDDGNRPQVDLKEFADLDLDMSAWNYDSKNDCYYQLGLAYCLKPASKAYESLAIFVPGKYFNAEKSGDKYKCTINESATVGSFTPKTAPVVMPINSARLSAQGCPTAYDYGGLGTYLSQGLVYVYAGFRGRSAGYDSGTTKMFPGGAPWPVVDLKAAIRYLRYNAEALPFSADRIFAFGYGDGGGASAILGASGDSALFTKYLESIGAATHDAKGNSLSDAICGSASWCPMMSYDSADAAYEWMMGQFSSDGTRADGTWTKMLSNDLALSYGDYVNQMDLRDAKDKQLTLDAVEDGAYLDGSYYEYILGLVQSAAADFFGRTQFPYTEAKSRMVDPAFPGDPNLSASGADALDEVTGSSTTTETVQPDSTSGVAQVQATVYDSLGSYLAALNGDYRWVTYSSGRKAARVSSLWDFVVHCRPANRAVSAYDAVDRSSTSNQLFGIGDESTLHFDATVSSLVSANQDRYATAAGWDAKYVTEWAEDITKKDDLDQDMSTRVNAMNPLYHLSGHYAGFGTATVAPHWRINSGLFQATTPLTAEANLALALRHYDGVQDVDFNEVWGKGYELAEREGDAQSNFVSWVVSCCPAPAESGE</sequence>
<dbReference type="EMBL" id="FNWT01000001">
    <property type="protein sequence ID" value="SEH38276.1"/>
    <property type="molecule type" value="Genomic_DNA"/>
</dbReference>
<keyword evidence="2" id="KW-1185">Reference proteome</keyword>
<dbReference type="RefSeq" id="WP_078686458.1">
    <property type="nucleotide sequence ID" value="NZ_FNWT01000001.1"/>
</dbReference>
<comment type="caution">
    <text evidence="1">The sequence shown here is derived from an EMBL/GenBank/DDBJ whole genome shotgun (WGS) entry which is preliminary data.</text>
</comment>
<gene>
    <name evidence="1" type="ORF">SAMN05216447_101232</name>
</gene>
<name>A0A1H6HQZ1_9ACTN</name>
<proteinExistence type="predicted"/>
<evidence type="ECO:0000313" key="1">
    <source>
        <dbReference type="EMBL" id="SEH38276.1"/>
    </source>
</evidence>
<protein>
    <recommendedName>
        <fullName evidence="3">Tannase</fullName>
    </recommendedName>
</protein>
<dbReference type="InterPro" id="IPR048121">
    <property type="entry name" value="Tannase_A"/>
</dbReference>
<dbReference type="Gene3D" id="3.40.50.1820">
    <property type="entry name" value="alpha/beta hydrolase"/>
    <property type="match status" value="1"/>
</dbReference>
<evidence type="ECO:0000313" key="2">
    <source>
        <dbReference type="Proteomes" id="UP000199135"/>
    </source>
</evidence>
<dbReference type="Proteomes" id="UP000199135">
    <property type="component" value="Unassembled WGS sequence"/>
</dbReference>
<dbReference type="InterPro" id="IPR029058">
    <property type="entry name" value="AB_hydrolase_fold"/>
</dbReference>
<dbReference type="NCBIfam" id="NF041555">
    <property type="entry name" value="tannase_A"/>
    <property type="match status" value="1"/>
</dbReference>
<evidence type="ECO:0008006" key="3">
    <source>
        <dbReference type="Google" id="ProtNLM"/>
    </source>
</evidence>
<reference evidence="1 2" key="1">
    <citation type="submission" date="2016-10" db="EMBL/GenBank/DDBJ databases">
        <authorList>
            <person name="Varghese N."/>
            <person name="Submissions S."/>
        </authorList>
    </citation>
    <scope>NUCLEOTIDE SEQUENCE [LARGE SCALE GENOMIC DNA]</scope>
    <source>
        <strain evidence="1 2">WCP15</strain>
    </source>
</reference>
<dbReference type="PROSITE" id="PS51257">
    <property type="entry name" value="PROKAR_LIPOPROTEIN"/>
    <property type="match status" value="1"/>
</dbReference>
<accession>A0A1H6HQZ1</accession>
<dbReference type="SUPFAM" id="SSF53474">
    <property type="entry name" value="alpha/beta-Hydrolases"/>
    <property type="match status" value="1"/>
</dbReference>
<organism evidence="1 2">
    <name type="scientific">Parafannyhessea umbonata</name>
    <dbReference type="NCBI Taxonomy" id="604330"/>
    <lineage>
        <taxon>Bacteria</taxon>
        <taxon>Bacillati</taxon>
        <taxon>Actinomycetota</taxon>
        <taxon>Coriobacteriia</taxon>
        <taxon>Coriobacteriales</taxon>
        <taxon>Atopobiaceae</taxon>
        <taxon>Parafannyhessea</taxon>
    </lineage>
</organism>